<organism evidence="3 4">
    <name type="scientific">Sutterella wadsworthensis 2_1_59BFAA</name>
    <dbReference type="NCBI Taxonomy" id="742823"/>
    <lineage>
        <taxon>Bacteria</taxon>
        <taxon>Pseudomonadati</taxon>
        <taxon>Pseudomonadota</taxon>
        <taxon>Betaproteobacteria</taxon>
        <taxon>Burkholderiales</taxon>
        <taxon>Sutterellaceae</taxon>
        <taxon>Sutterella</taxon>
    </lineage>
</organism>
<dbReference type="PANTHER" id="PTHR32114:SF2">
    <property type="entry name" value="ABC TRANSPORTER ABCH.3"/>
    <property type="match status" value="1"/>
</dbReference>
<keyword evidence="3" id="KW-0269">Exonuclease</keyword>
<dbReference type="OrthoDB" id="9795626at2"/>
<name>K1JT21_9BURK</name>
<keyword evidence="3" id="KW-0540">Nuclease</keyword>
<comment type="caution">
    <text evidence="3">The sequence shown here is derived from an EMBL/GenBank/DDBJ whole genome shotgun (WGS) entry which is preliminary data.</text>
</comment>
<feature type="coiled-coil region" evidence="1">
    <location>
        <begin position="863"/>
        <end position="890"/>
    </location>
</feature>
<dbReference type="HOGENOM" id="CLU_004785_1_0_4"/>
<dbReference type="Gene3D" id="3.40.50.300">
    <property type="entry name" value="P-loop containing nucleotide triphosphate hydrolases"/>
    <property type="match status" value="2"/>
</dbReference>
<keyword evidence="4" id="KW-1185">Reference proteome</keyword>
<dbReference type="AlphaFoldDB" id="K1JT21"/>
<dbReference type="PANTHER" id="PTHR32114">
    <property type="entry name" value="ABC TRANSPORTER ABCH.3"/>
    <property type="match status" value="1"/>
</dbReference>
<dbReference type="EMBL" id="ADMG01000035">
    <property type="protein sequence ID" value="EKB30867.1"/>
    <property type="molecule type" value="Genomic_DNA"/>
</dbReference>
<evidence type="ECO:0000313" key="3">
    <source>
        <dbReference type="EMBL" id="EKB30867.1"/>
    </source>
</evidence>
<dbReference type="SUPFAM" id="SSF52540">
    <property type="entry name" value="P-loop containing nucleoside triphosphate hydrolases"/>
    <property type="match status" value="1"/>
</dbReference>
<dbReference type="Pfam" id="PF13476">
    <property type="entry name" value="AAA_23"/>
    <property type="match status" value="1"/>
</dbReference>
<feature type="coiled-coil region" evidence="1">
    <location>
        <begin position="400"/>
        <end position="464"/>
    </location>
</feature>
<dbReference type="GO" id="GO:0016887">
    <property type="term" value="F:ATP hydrolysis activity"/>
    <property type="evidence" value="ECO:0007669"/>
    <property type="project" value="InterPro"/>
</dbReference>
<dbReference type="eggNOG" id="COG0419">
    <property type="taxonomic scope" value="Bacteria"/>
</dbReference>
<dbReference type="InterPro" id="IPR038729">
    <property type="entry name" value="Rad50/SbcC_AAA"/>
</dbReference>
<dbReference type="GO" id="GO:0004527">
    <property type="term" value="F:exonuclease activity"/>
    <property type="evidence" value="ECO:0007669"/>
    <property type="project" value="UniProtKB-KW"/>
</dbReference>
<sequence length="1125" mass="123576">MRLLQLRFTNINSLAGTWEIDFTNADFRRSPLFAIIGPTGSGKSTILDAVSLALYATTPRMTDTHVKFEGPDACPVMTKGEGAASAAVRFEADGREYLSRWSRRTKRTGRLSEDEVELVAFASPEDRTGRVIASQKRLWESEIQRITRMSFPIFTRSVLLAQGAFSNFLKAADDERANLLEKITGTDLYSAVSMKIFEKNRSARDSLDMAVARLEGMQILSDEDRRALEQTVTELSLKVPAMEKASKELDEALRWRRGLDRLTCDLADRVRVEAAAKAAEAAFEPELRKAERAEQAAKPVERHEELLKTEVLFTRNKSELAEAESQLEAVRTALPDLEATLKTAATAERGAAATRDGFMPEYRRMLEADEGIRRLSHQASTAQKTAEAAFEAEKTACADLETAAARQKKAADESARLQERMTTTSADAQLETPLALLKQSAAAIEALSTRLRQEEQNADTLVGRLELGRVKTASFEAEVKAAVEAHAACQTTLEQARKTLAAMQAKSSYEATLLRMKTLTEEMALARHVETLLQQKATIEASTARMAASADPIWWEASGAPEMQGLLHRLEERLDAIEKRHPGLCTVLSTPDNTHLKSLSEERNALDKWTSDLAEGERACRAAELKEREALENKSLSAERFRKAQALLEKLEGELRHTRENRDAASKALEAEKTHAQELRSQLPDSDAELDLPALCTALEARVANRRKLEAQASQAADALTRADRTLAVCQSDAARATQAKNTAEAACGAAKKACTDAVALRAEAFGERNPEAELTAHDRALNEARARLHVAQDALSKAQANEREGTARAETLRKTSADLDAQITEKRTALAKALEDADFETIDEARGAALPAETIRACRTQMQKLVEERVRLSGEVAQLDRQVKEESAKSLTTETAEALAPKAANAATKLLAGRDELSAAKKSMAEDDRRRLEADDARREIERLRELAGQWEQLNMLLGSHDGKKFRAAAQKITFRILLKLANEAMKTMSPRYQLRTGGPSGLSLDVIDHEMGSQVRTSQNLSGGESFMVSLALALGLSRMGGRNLRVDTLFLDEGFGTLDEDTLNKALYALETLQKSSGKLIGIISHVKSIRERIDAQIVVTKRPGSGRSTLSGPGVTKIDAE</sequence>
<feature type="domain" description="Rad50/SbcC-type AAA" evidence="2">
    <location>
        <begin position="6"/>
        <end position="213"/>
    </location>
</feature>
<keyword evidence="3" id="KW-0378">Hydrolase</keyword>
<accession>K1JT21</accession>
<dbReference type="PATRIC" id="fig|742823.3.peg.1548"/>
<dbReference type="GO" id="GO:0006302">
    <property type="term" value="P:double-strand break repair"/>
    <property type="evidence" value="ECO:0007669"/>
    <property type="project" value="InterPro"/>
</dbReference>
<dbReference type="Proteomes" id="UP000005835">
    <property type="component" value="Unassembled WGS sequence"/>
</dbReference>
<gene>
    <name evidence="3" type="ORF">HMPREF9465_01557</name>
</gene>
<dbReference type="STRING" id="742823.HMPREF9465_01557"/>
<proteinExistence type="predicted"/>
<evidence type="ECO:0000313" key="4">
    <source>
        <dbReference type="Proteomes" id="UP000005835"/>
    </source>
</evidence>
<reference evidence="3 4" key="1">
    <citation type="submission" date="2012-05" db="EMBL/GenBank/DDBJ databases">
        <title>The Genome Sequence of Sutterella wadsworthensis 2_1_59BFAA.</title>
        <authorList>
            <consortium name="The Broad Institute Genome Sequencing Platform"/>
            <person name="Earl A."/>
            <person name="Ward D."/>
            <person name="Feldgarden M."/>
            <person name="Gevers D."/>
            <person name="Daigneault M."/>
            <person name="Strauss J."/>
            <person name="Allen-Vercoe E."/>
            <person name="Walker B."/>
            <person name="Young S.K."/>
            <person name="Zeng Q."/>
            <person name="Gargeya S."/>
            <person name="Fitzgerald M."/>
            <person name="Haas B."/>
            <person name="Abouelleil A."/>
            <person name="Alvarado L."/>
            <person name="Arachchi H.M."/>
            <person name="Berlin A.M."/>
            <person name="Chapman S.B."/>
            <person name="Goldberg J."/>
            <person name="Griggs A."/>
            <person name="Gujja S."/>
            <person name="Hansen M."/>
            <person name="Howarth C."/>
            <person name="Imamovic A."/>
            <person name="Larimer J."/>
            <person name="McCowen C."/>
            <person name="Montmayeur A."/>
            <person name="Murphy C."/>
            <person name="Neiman D."/>
            <person name="Pearson M."/>
            <person name="Priest M."/>
            <person name="Roberts A."/>
            <person name="Saif S."/>
            <person name="Shea T."/>
            <person name="Sisk P."/>
            <person name="Sykes S."/>
            <person name="Wortman J."/>
            <person name="Nusbaum C."/>
            <person name="Birren B."/>
        </authorList>
    </citation>
    <scope>NUCLEOTIDE SEQUENCE [LARGE SCALE GENOMIC DNA]</scope>
    <source>
        <strain evidence="3 4">2_1_59BFAA</strain>
    </source>
</reference>
<protein>
    <submittedName>
        <fullName evidence="3">Exonuclease SbcC</fullName>
    </submittedName>
</protein>
<evidence type="ECO:0000259" key="2">
    <source>
        <dbReference type="Pfam" id="PF13476"/>
    </source>
</evidence>
<keyword evidence="1" id="KW-0175">Coiled coil</keyword>
<dbReference type="Pfam" id="PF13558">
    <property type="entry name" value="SbcC_Walker_B"/>
    <property type="match status" value="1"/>
</dbReference>
<dbReference type="RefSeq" id="WP_005435789.1">
    <property type="nucleotide sequence ID" value="NZ_JH815517.1"/>
</dbReference>
<evidence type="ECO:0000256" key="1">
    <source>
        <dbReference type="SAM" id="Coils"/>
    </source>
</evidence>
<feature type="coiled-coil region" evidence="1">
    <location>
        <begin position="641"/>
        <end position="682"/>
    </location>
</feature>
<dbReference type="InterPro" id="IPR027417">
    <property type="entry name" value="P-loop_NTPase"/>
</dbReference>